<accession>A0A517LP42</accession>
<dbReference type="InterPro" id="IPR008401">
    <property type="entry name" value="Apc13"/>
</dbReference>
<dbReference type="Pfam" id="PF05839">
    <property type="entry name" value="Apc13p"/>
    <property type="match status" value="1"/>
</dbReference>
<dbReference type="OrthoDB" id="2351920at2759"/>
<keyword evidence="2" id="KW-0132">Cell division</keyword>
<name>A0A517LP42_9PEZI</name>
<gene>
    <name evidence="7" type="ORF">FKW77_006425</name>
</gene>
<dbReference type="GO" id="GO:0005680">
    <property type="term" value="C:anaphase-promoting complex"/>
    <property type="evidence" value="ECO:0007669"/>
    <property type="project" value="InterPro"/>
</dbReference>
<dbReference type="PANTHER" id="PTHR28526">
    <property type="entry name" value="ANAPHASE-PROMOTING COMPLEX SUBUNIT 13"/>
    <property type="match status" value="1"/>
</dbReference>
<dbReference type="PANTHER" id="PTHR28526:SF1">
    <property type="entry name" value="ANAPHASE-PROMOTING COMPLEX SUBUNIT 13"/>
    <property type="match status" value="1"/>
</dbReference>
<organism evidence="7 8">
    <name type="scientific">Venturia effusa</name>
    <dbReference type="NCBI Taxonomy" id="50376"/>
    <lineage>
        <taxon>Eukaryota</taxon>
        <taxon>Fungi</taxon>
        <taxon>Dikarya</taxon>
        <taxon>Ascomycota</taxon>
        <taxon>Pezizomycotina</taxon>
        <taxon>Dothideomycetes</taxon>
        <taxon>Pleosporomycetidae</taxon>
        <taxon>Venturiales</taxon>
        <taxon>Venturiaceae</taxon>
        <taxon>Venturia</taxon>
    </lineage>
</organism>
<dbReference type="AlphaFoldDB" id="A0A517LP42"/>
<dbReference type="GO" id="GO:0051301">
    <property type="term" value="P:cell division"/>
    <property type="evidence" value="ECO:0007669"/>
    <property type="project" value="UniProtKB-KW"/>
</dbReference>
<keyword evidence="5" id="KW-0131">Cell cycle</keyword>
<keyword evidence="4" id="KW-0833">Ubl conjugation pathway</keyword>
<feature type="region of interest" description="Disordered" evidence="6">
    <location>
        <begin position="1"/>
        <end position="37"/>
    </location>
</feature>
<evidence type="ECO:0000256" key="3">
    <source>
        <dbReference type="ARBA" id="ARBA00022776"/>
    </source>
</evidence>
<reference evidence="7 8" key="1">
    <citation type="submission" date="2019-07" db="EMBL/GenBank/DDBJ databases">
        <title>Finished genome of Venturia effusa.</title>
        <authorList>
            <person name="Young C.A."/>
            <person name="Cox M.P."/>
            <person name="Ganley A.R.D."/>
            <person name="David W.J."/>
        </authorList>
    </citation>
    <scope>NUCLEOTIDE SEQUENCE [LARGE SCALE GENOMIC DNA]</scope>
    <source>
        <strain evidence="8">albino</strain>
    </source>
</reference>
<comment type="similarity">
    <text evidence="1">Belongs to the APC13 family.</text>
</comment>
<feature type="region of interest" description="Disordered" evidence="6">
    <location>
        <begin position="88"/>
        <end position="159"/>
    </location>
</feature>
<protein>
    <submittedName>
        <fullName evidence="7">Uncharacterized protein</fullName>
    </submittedName>
</protein>
<keyword evidence="8" id="KW-1185">Reference proteome</keyword>
<evidence type="ECO:0000256" key="6">
    <source>
        <dbReference type="SAM" id="MobiDB-lite"/>
    </source>
</evidence>
<evidence type="ECO:0000313" key="7">
    <source>
        <dbReference type="EMBL" id="QDS77415.1"/>
    </source>
</evidence>
<sequence>MSRDSSHTYLHHHSSIHSTHKEEYTQTGPLPPDEIYLLPEHQPLNPEDEEDVVPAMHAAFGITRAAMMKGNGKGGEVWRDLGLDKLLEGGTKGANSGVGGGRNGGAGGGGLTGGGSRVLGDGEGLLEGFRREGQAGGAIGTTLQTRRRAEGTTGARLRG</sequence>
<evidence type="ECO:0000256" key="5">
    <source>
        <dbReference type="ARBA" id="ARBA00023306"/>
    </source>
</evidence>
<keyword evidence="3" id="KW-0498">Mitosis</keyword>
<feature type="compositionally biased region" description="Gly residues" evidence="6">
    <location>
        <begin position="90"/>
        <end position="125"/>
    </location>
</feature>
<evidence type="ECO:0000256" key="1">
    <source>
        <dbReference type="ARBA" id="ARBA00006940"/>
    </source>
</evidence>
<dbReference type="EMBL" id="CP042201">
    <property type="protein sequence ID" value="QDS77415.1"/>
    <property type="molecule type" value="Genomic_DNA"/>
</dbReference>
<proteinExistence type="inferred from homology"/>
<evidence type="ECO:0000256" key="4">
    <source>
        <dbReference type="ARBA" id="ARBA00022786"/>
    </source>
</evidence>
<dbReference type="STRING" id="50376.A0A517LP42"/>
<evidence type="ECO:0000313" key="8">
    <source>
        <dbReference type="Proteomes" id="UP000316270"/>
    </source>
</evidence>
<evidence type="ECO:0000256" key="2">
    <source>
        <dbReference type="ARBA" id="ARBA00022618"/>
    </source>
</evidence>
<dbReference type="Proteomes" id="UP000316270">
    <property type="component" value="Chromosome 17"/>
</dbReference>